<dbReference type="Pfam" id="PF08818">
    <property type="entry name" value="DUF1801"/>
    <property type="match status" value="1"/>
</dbReference>
<evidence type="ECO:0000313" key="2">
    <source>
        <dbReference type="EMBL" id="QLY40953.1"/>
    </source>
</evidence>
<evidence type="ECO:0000313" key="3">
    <source>
        <dbReference type="Proteomes" id="UP000512167"/>
    </source>
</evidence>
<dbReference type="Gene3D" id="3.90.1150.200">
    <property type="match status" value="1"/>
</dbReference>
<reference evidence="2 3" key="1">
    <citation type="submission" date="2020-04" db="EMBL/GenBank/DDBJ databases">
        <authorList>
            <person name="Zheng R.K."/>
            <person name="Sun C.M."/>
        </authorList>
    </citation>
    <scope>NUCLEOTIDE SEQUENCE [LARGE SCALE GENOMIC DNA]</scope>
    <source>
        <strain evidence="3">zrk29</strain>
    </source>
</reference>
<dbReference type="SUPFAM" id="SSF159888">
    <property type="entry name" value="YdhG-like"/>
    <property type="match status" value="1"/>
</dbReference>
<feature type="domain" description="YdhG-like" evidence="1">
    <location>
        <begin position="16"/>
        <end position="111"/>
    </location>
</feature>
<dbReference type="EMBL" id="CP051151">
    <property type="protein sequence ID" value="QLY40953.1"/>
    <property type="molecule type" value="Genomic_DNA"/>
</dbReference>
<organism evidence="2 3">
    <name type="scientific">Hujiaoplasma nucleasis</name>
    <dbReference type="NCBI Taxonomy" id="2725268"/>
    <lineage>
        <taxon>Bacteria</taxon>
        <taxon>Bacillati</taxon>
        <taxon>Mycoplasmatota</taxon>
        <taxon>Mollicutes</taxon>
        <taxon>Candidatus Izemoplasmatales</taxon>
        <taxon>Hujiaoplasmataceae</taxon>
        <taxon>Hujiaoplasma</taxon>
    </lineage>
</organism>
<dbReference type="InterPro" id="IPR014922">
    <property type="entry name" value="YdhG-like"/>
</dbReference>
<proteinExistence type="predicted"/>
<evidence type="ECO:0000259" key="1">
    <source>
        <dbReference type="Pfam" id="PF08818"/>
    </source>
</evidence>
<name>A0A7L6N455_9MOLU</name>
<dbReference type="Proteomes" id="UP000512167">
    <property type="component" value="Chromosome"/>
</dbReference>
<keyword evidence="3" id="KW-1185">Reference proteome</keyword>
<sequence length="124" mass="15029">MDVFNDFINQIQDDEKRQVINDLLKQIQDDYPELEAVIKWNQPMFTHHGTYIIGLSLSKHHFALSPEQKTIQVFSNEIIDSGYEHSKMIIRFPWKKEINYQLIKKMIEYNINDKMNEDHFWRQT</sequence>
<protein>
    <submittedName>
        <fullName evidence="2">Iron chaperone</fullName>
    </submittedName>
</protein>
<dbReference type="KEGG" id="tbk:HF295_02535"/>
<gene>
    <name evidence="2" type="ORF">HF295_02535</name>
</gene>
<dbReference type="Gene3D" id="1.20.5.420">
    <property type="entry name" value="Immunoglobulin FC, subunit C"/>
    <property type="match status" value="1"/>
</dbReference>
<accession>A0A7L6N455</accession>
<dbReference type="AlphaFoldDB" id="A0A7L6N455"/>